<sequence length="84" mass="8049">MTARSTIAALALAAGLAVPGAALAQSFTAPAGIPAAAALGTAASPLIGQGYATTARSDLAAPFGNEVATGSVGRSGHLRTHHAR</sequence>
<reference evidence="2" key="2">
    <citation type="submission" date="2021-08" db="EMBL/GenBank/DDBJ databases">
        <authorList>
            <person name="Tani A."/>
            <person name="Ola A."/>
            <person name="Ogura Y."/>
            <person name="Katsura K."/>
            <person name="Hayashi T."/>
        </authorList>
    </citation>
    <scope>NUCLEOTIDE SEQUENCE</scope>
    <source>
        <strain evidence="2">NBRC 15689</strain>
    </source>
</reference>
<protein>
    <submittedName>
        <fullName evidence="2">Uncharacterized protein</fullName>
    </submittedName>
</protein>
<dbReference type="Proteomes" id="UP001055156">
    <property type="component" value="Unassembled WGS sequence"/>
</dbReference>
<gene>
    <name evidence="2" type="ORF">LKMONMHP_1944</name>
</gene>
<dbReference type="EMBL" id="BPQV01000005">
    <property type="protein sequence ID" value="GJE27088.1"/>
    <property type="molecule type" value="Genomic_DNA"/>
</dbReference>
<feature type="signal peptide" evidence="1">
    <location>
        <begin position="1"/>
        <end position="24"/>
    </location>
</feature>
<reference evidence="2" key="1">
    <citation type="journal article" date="2021" name="Front. Microbiol.">
        <title>Comprehensive Comparative Genomics and Phenotyping of Methylobacterium Species.</title>
        <authorList>
            <person name="Alessa O."/>
            <person name="Ogura Y."/>
            <person name="Fujitani Y."/>
            <person name="Takami H."/>
            <person name="Hayashi T."/>
            <person name="Sahin N."/>
            <person name="Tani A."/>
        </authorList>
    </citation>
    <scope>NUCLEOTIDE SEQUENCE</scope>
    <source>
        <strain evidence="2">NBRC 15689</strain>
    </source>
</reference>
<name>A0ABQ4T6Z2_METOR</name>
<feature type="chain" id="PRO_5045984197" evidence="1">
    <location>
        <begin position="25"/>
        <end position="84"/>
    </location>
</feature>
<evidence type="ECO:0000313" key="3">
    <source>
        <dbReference type="Proteomes" id="UP001055156"/>
    </source>
</evidence>
<proteinExistence type="predicted"/>
<keyword evidence="3" id="KW-1185">Reference proteome</keyword>
<comment type="caution">
    <text evidence="2">The sequence shown here is derived from an EMBL/GenBank/DDBJ whole genome shotgun (WGS) entry which is preliminary data.</text>
</comment>
<dbReference type="RefSeq" id="WP_238310956.1">
    <property type="nucleotide sequence ID" value="NZ_BPQV01000005.1"/>
</dbReference>
<evidence type="ECO:0000313" key="2">
    <source>
        <dbReference type="EMBL" id="GJE27088.1"/>
    </source>
</evidence>
<accession>A0ABQ4T6Z2</accession>
<keyword evidence="1" id="KW-0732">Signal</keyword>
<organism evidence="2 3">
    <name type="scientific">Methylobacterium organophilum</name>
    <dbReference type="NCBI Taxonomy" id="410"/>
    <lineage>
        <taxon>Bacteria</taxon>
        <taxon>Pseudomonadati</taxon>
        <taxon>Pseudomonadota</taxon>
        <taxon>Alphaproteobacteria</taxon>
        <taxon>Hyphomicrobiales</taxon>
        <taxon>Methylobacteriaceae</taxon>
        <taxon>Methylobacterium</taxon>
    </lineage>
</organism>
<evidence type="ECO:0000256" key="1">
    <source>
        <dbReference type="SAM" id="SignalP"/>
    </source>
</evidence>